<dbReference type="Proteomes" id="UP000029549">
    <property type="component" value="Unassembled WGS sequence"/>
</dbReference>
<dbReference type="RefSeq" id="WP_034395037.1">
    <property type="nucleotide sequence ID" value="NZ_AWTO01000171.1"/>
</dbReference>
<keyword evidence="1" id="KW-1133">Transmembrane helix</keyword>
<comment type="caution">
    <text evidence="2">The sequence shown here is derived from an EMBL/GenBank/DDBJ whole genome shotgun (WGS) entry which is preliminary data.</text>
</comment>
<feature type="transmembrane region" description="Helical" evidence="1">
    <location>
        <begin position="12"/>
        <end position="31"/>
    </location>
</feature>
<keyword evidence="1" id="KW-0472">Membrane</keyword>
<sequence>MSTALSPAVWDSLWVCFVIALAASSISISITQGELFAPLRTWAQKIGHMTGYLFQCFFCISHWVVFLGIAIYRPEITHSGFALVDWVVAAFFSLTISTLVSGLLFKVLLTGMAKKVRDKELKEMFAPK</sequence>
<evidence type="ECO:0000313" key="3">
    <source>
        <dbReference type="Proteomes" id="UP000029549"/>
    </source>
</evidence>
<evidence type="ECO:0000256" key="1">
    <source>
        <dbReference type="SAM" id="Phobius"/>
    </source>
</evidence>
<dbReference type="AlphaFoldDB" id="A0A0E3BST3"/>
<evidence type="ECO:0008006" key="4">
    <source>
        <dbReference type="Google" id="ProtNLM"/>
    </source>
</evidence>
<feature type="transmembrane region" description="Helical" evidence="1">
    <location>
        <begin position="52"/>
        <end position="74"/>
    </location>
</feature>
<accession>A0A0E3BST3</accession>
<keyword evidence="1" id="KW-0812">Transmembrane</keyword>
<evidence type="ECO:0000313" key="2">
    <source>
        <dbReference type="EMBL" id="KGH10004.1"/>
    </source>
</evidence>
<dbReference type="InterPro" id="IPR010773">
    <property type="entry name" value="Mycophage_PG1_Gp7"/>
</dbReference>
<feature type="transmembrane region" description="Helical" evidence="1">
    <location>
        <begin position="86"/>
        <end position="109"/>
    </location>
</feature>
<gene>
    <name evidence="2" type="ORF">P608_15890</name>
</gene>
<keyword evidence="3" id="KW-1185">Reference proteome</keyword>
<organism evidence="2 3">
    <name type="scientific">Comamonas thiooxydans</name>
    <dbReference type="NCBI Taxonomy" id="363952"/>
    <lineage>
        <taxon>Bacteria</taxon>
        <taxon>Pseudomonadati</taxon>
        <taxon>Pseudomonadota</taxon>
        <taxon>Betaproteobacteria</taxon>
        <taxon>Burkholderiales</taxon>
        <taxon>Comamonadaceae</taxon>
        <taxon>Comamonas</taxon>
    </lineage>
</organism>
<proteinExistence type="predicted"/>
<name>A0A0E3BST3_9BURK</name>
<reference evidence="2 3" key="1">
    <citation type="submission" date="2013-09" db="EMBL/GenBank/DDBJ databases">
        <title>High correlation between genotypes and phenotypes of environmental bacteria Comamonas testosteroni strains.</title>
        <authorList>
            <person name="Liu L."/>
            <person name="Zhu W."/>
            <person name="Xia X."/>
            <person name="Xu B."/>
            <person name="Luo M."/>
            <person name="Wang G."/>
        </authorList>
    </citation>
    <scope>NUCLEOTIDE SEQUENCE [LARGE SCALE GENOMIC DNA]</scope>
    <source>
        <strain evidence="2 3">DF2</strain>
    </source>
</reference>
<dbReference type="EMBL" id="AWTP01000118">
    <property type="protein sequence ID" value="KGH10004.1"/>
    <property type="molecule type" value="Genomic_DNA"/>
</dbReference>
<dbReference type="Pfam" id="PF07098">
    <property type="entry name" value="DUF1360"/>
    <property type="match status" value="1"/>
</dbReference>
<protein>
    <recommendedName>
        <fullName evidence="4">DUF1360 domain-containing protein</fullName>
    </recommendedName>
</protein>